<comment type="caution">
    <text evidence="12">The sequence shown here is derived from an EMBL/GenBank/DDBJ whole genome shotgun (WGS) entry which is preliminary data.</text>
</comment>
<dbReference type="GO" id="GO:0009898">
    <property type="term" value="C:cytoplasmic side of plasma membrane"/>
    <property type="evidence" value="ECO:0007669"/>
    <property type="project" value="TreeGrafter"/>
</dbReference>
<feature type="region of interest" description="Disordered" evidence="9">
    <location>
        <begin position="1"/>
        <end position="43"/>
    </location>
</feature>
<dbReference type="SUPFAM" id="SSF53720">
    <property type="entry name" value="ALDH-like"/>
    <property type="match status" value="1"/>
</dbReference>
<dbReference type="InterPro" id="IPR029041">
    <property type="entry name" value="FAD-linked_oxidoreductase-like"/>
</dbReference>
<keyword evidence="13" id="KW-1185">Reference proteome</keyword>
<name>A0A5A7NTL0_9MICC</name>
<dbReference type="Pfam" id="PF00171">
    <property type="entry name" value="Aldedh"/>
    <property type="match status" value="1"/>
</dbReference>
<dbReference type="PROSITE" id="PS00687">
    <property type="entry name" value="ALDEHYDE_DEHYDR_GLU"/>
    <property type="match status" value="1"/>
</dbReference>
<dbReference type="GO" id="GO:0004657">
    <property type="term" value="F:proline dehydrogenase activity"/>
    <property type="evidence" value="ECO:0007669"/>
    <property type="project" value="InterPro"/>
</dbReference>
<dbReference type="Pfam" id="PF01619">
    <property type="entry name" value="Pro_dh"/>
    <property type="match status" value="1"/>
</dbReference>
<dbReference type="InterPro" id="IPR016161">
    <property type="entry name" value="Ald_DH/histidinol_DH"/>
</dbReference>
<dbReference type="EMBL" id="BKDJ01000007">
    <property type="protein sequence ID" value="GER23148.1"/>
    <property type="molecule type" value="Genomic_DNA"/>
</dbReference>
<evidence type="ECO:0000256" key="6">
    <source>
        <dbReference type="PIRSR" id="PIRSR000197-1"/>
    </source>
</evidence>
<dbReference type="InterPro" id="IPR002872">
    <property type="entry name" value="Proline_DH_dom"/>
</dbReference>
<dbReference type="PIRSF" id="PIRSF000197">
    <property type="entry name" value="Bifunct_PutA"/>
    <property type="match status" value="1"/>
</dbReference>
<evidence type="ECO:0000313" key="12">
    <source>
        <dbReference type="EMBL" id="GER23148.1"/>
    </source>
</evidence>
<feature type="domain" description="Aldehyde dehydrogenase" evidence="10">
    <location>
        <begin position="556"/>
        <end position="969"/>
    </location>
</feature>
<feature type="active site" evidence="6">
    <location>
        <position position="790"/>
    </location>
</feature>
<dbReference type="InterPro" id="IPR016163">
    <property type="entry name" value="Ald_DH_C"/>
</dbReference>
<dbReference type="Gene3D" id="3.40.605.10">
    <property type="entry name" value="Aldehyde Dehydrogenase, Chain A, domain 1"/>
    <property type="match status" value="1"/>
</dbReference>
<dbReference type="InterPro" id="IPR016162">
    <property type="entry name" value="Ald_DH_N"/>
</dbReference>
<dbReference type="Gene3D" id="3.40.309.10">
    <property type="entry name" value="Aldehyde Dehydrogenase, Chain A, domain 2"/>
    <property type="match status" value="1"/>
</dbReference>
<dbReference type="GO" id="GO:0010133">
    <property type="term" value="P:L-proline catabolic process to L-glutamate"/>
    <property type="evidence" value="ECO:0007669"/>
    <property type="project" value="InterPro"/>
</dbReference>
<dbReference type="Proteomes" id="UP000325307">
    <property type="component" value="Unassembled WGS sequence"/>
</dbReference>
<evidence type="ECO:0000259" key="11">
    <source>
        <dbReference type="Pfam" id="PF01619"/>
    </source>
</evidence>
<evidence type="ECO:0000256" key="9">
    <source>
        <dbReference type="SAM" id="MobiDB-lite"/>
    </source>
</evidence>
<evidence type="ECO:0000256" key="3">
    <source>
        <dbReference type="ARBA" id="ARBA00023002"/>
    </source>
</evidence>
<evidence type="ECO:0000256" key="7">
    <source>
        <dbReference type="PROSITE-ProRule" id="PRU10007"/>
    </source>
</evidence>
<accession>A0A5A7NTL0</accession>
<reference evidence="12 13" key="1">
    <citation type="submission" date="2019-09" db="EMBL/GenBank/DDBJ databases">
        <title>Arthrobacter zafarii sp. nov., a moderately thermotolerant and halotolerant actinobacterium isolated from Cholistan desert soil of Pakistan.</title>
        <authorList>
            <person name="Amin A."/>
            <person name="Ahmed I."/>
            <person name="Khalid N."/>
            <person name="Schumann P."/>
            <person name="Busse H.J."/>
            <person name="Khan I.U."/>
            <person name="Li S."/>
            <person name="Li W.J."/>
        </authorList>
    </citation>
    <scope>NUCLEOTIDE SEQUENCE [LARGE SCALE GENOMIC DNA]</scope>
    <source>
        <strain evidence="12 13">NCCP-1664</strain>
    </source>
</reference>
<evidence type="ECO:0000256" key="8">
    <source>
        <dbReference type="RuleBase" id="RU003345"/>
    </source>
</evidence>
<dbReference type="EC" id="1.2.1.88" evidence="2"/>
<dbReference type="PROSITE" id="PS00070">
    <property type="entry name" value="ALDEHYDE_DEHYDR_CYS"/>
    <property type="match status" value="1"/>
</dbReference>
<evidence type="ECO:0000313" key="13">
    <source>
        <dbReference type="Proteomes" id="UP000325307"/>
    </source>
</evidence>
<sequence>MHLTPPIPSGTAPRESARPRVSRRSGPDPHGAGQHAGCPQPRPQDLAEDAVALVRRWLTEAAQVPVDASAAQLAGVLKDPNGLDFTVGFVDGVVRPEDLSVAARNLRALAPKVPSFLPWYMRSAVALGGALAPVLPGVVVPVARRVLREMVGHLIVDATDAKLGRSIAKIRRDGVRLNVNLLGEAILGEAEAARRLEGTRRLLARDDVDYVSIKVSSTVAPHNHWAFDEAVAHIEEQLAPLYRLAASATPRRKFINLDMEEYKDLELTIAVFTRILDRPEFRDLEAGIVLQAYLPDALSAMMRLQEWTAARVKAGGAPIKVRVVKGANLPMETVDADLHGWPLATWGSKQETDTSYKAVLDYALEPDRTANVRIGVAGHNLFDIALAWLLAKARGVTDGIEFEMLLGMATGQAEAVRREVGSLLLYTPVVHPGEFDVAIAYLIRRLEEGASQENFMSAVFELEANEALFEREKQRFLASLDALTAEVPGPNRTQDRSAFDAAAAEARIADLAAGRAEFTNTPDTDPDLPANRTWGRAITGRMRGSGLGAATVRENTLTTPEQLEHVMSAAVAAAAGWQALGADRRAEILHRAGVVMEARRAELLEVMGSECGKTLDQGDPEVSEAIDFAHYYAGLGQELERVDGATYVPSKLTVVTPPWNFPVAIPAGSTLSALAAGSAVVIKPAHPAARSGAVMVEALWEAGVPRDVLQYVQLSERELGTQLISHPAVDRLILTGGYETAELFRSFRPDLPLLAETSGKNAIIVTPSADLDLAARDVAASAFGHAGQKCSAASLVVLVGSVATSRRFRDQLVDAVRSLHVGYPWDPRTRMGPVIEPARGKLLRGLTVLGEGEHWVLEPRPLDASGKLWSPGIRAGVQPGSEFHRIEYFGPILGVMTAATLEEAVGIVNDIDYGLTSGLHSLNPEELGYWLDNVQAGNLYVNRGITGAIVRRQPFGGWKKSAIGAGTKAGGPNYLIGLGSWKDAPVDAADRGSAPSPATGLAAPLLEAARAAGLPEADAAWLEQAVATDAAAWRAEFGTAKDVSGLAAERNVFRYRPVPVTVRYEAETSGHGPAELLRVAAAGLRAWSGIETSGVQASGVQTSGVQTSGAHLTVSSAVELPAPLMAALAKAGVPVRIEDADQWARRARELAGKTGPESAARIRLIGGSVSATAAATGGKPDVAIYAGDVVSAGRVELLTFLHEQAVSITAHRFGTPNHLSDGLV</sequence>
<organism evidence="12 13">
    <name type="scientific">Zafaria cholistanensis</name>
    <dbReference type="NCBI Taxonomy" id="1682741"/>
    <lineage>
        <taxon>Bacteria</taxon>
        <taxon>Bacillati</taxon>
        <taxon>Actinomycetota</taxon>
        <taxon>Actinomycetes</taxon>
        <taxon>Micrococcales</taxon>
        <taxon>Micrococcaceae</taxon>
        <taxon>Zafaria</taxon>
    </lineage>
</organism>
<dbReference type="GO" id="GO:0003842">
    <property type="term" value="F:L-glutamate gamma-semialdehyde dehydrogenase activity"/>
    <property type="evidence" value="ECO:0007669"/>
    <property type="project" value="UniProtKB-EC"/>
</dbReference>
<keyword evidence="3 8" id="KW-0560">Oxidoreductase</keyword>
<dbReference type="AlphaFoldDB" id="A0A5A7NTL0"/>
<proteinExistence type="inferred from homology"/>
<evidence type="ECO:0000256" key="1">
    <source>
        <dbReference type="ARBA" id="ARBA00004786"/>
    </source>
</evidence>
<evidence type="ECO:0000256" key="2">
    <source>
        <dbReference type="ARBA" id="ARBA00012884"/>
    </source>
</evidence>
<comment type="pathway">
    <text evidence="1">Amino-acid degradation; L-proline degradation into L-glutamate; L-glutamate from L-proline: step 2/2.</text>
</comment>
<dbReference type="GO" id="GO:0003700">
    <property type="term" value="F:DNA-binding transcription factor activity"/>
    <property type="evidence" value="ECO:0007669"/>
    <property type="project" value="InterPro"/>
</dbReference>
<dbReference type="Gene3D" id="3.20.20.220">
    <property type="match status" value="1"/>
</dbReference>
<dbReference type="InterPro" id="IPR029510">
    <property type="entry name" value="Ald_DH_CS_GLU"/>
</dbReference>
<comment type="similarity">
    <text evidence="8">Belongs to the aldehyde dehydrogenase family.</text>
</comment>
<evidence type="ECO:0000256" key="5">
    <source>
        <dbReference type="ARBA" id="ARBA00048142"/>
    </source>
</evidence>
<dbReference type="PANTHER" id="PTHR42862:SF1">
    <property type="entry name" value="DELTA-1-PYRROLINE-5-CARBOXYLATE DEHYDROGENASE 2, ISOFORM A-RELATED"/>
    <property type="match status" value="1"/>
</dbReference>
<evidence type="ECO:0000259" key="10">
    <source>
        <dbReference type="Pfam" id="PF00171"/>
    </source>
</evidence>
<keyword evidence="4" id="KW-0520">NAD</keyword>
<gene>
    <name evidence="12" type="ORF">NCCP1664_16440</name>
</gene>
<feature type="domain" description="Proline dehydrogenase" evidence="11">
    <location>
        <begin position="165"/>
        <end position="457"/>
    </location>
</feature>
<comment type="catalytic activity">
    <reaction evidence="5">
        <text>L-glutamate 5-semialdehyde + NAD(+) + H2O = L-glutamate + NADH + 2 H(+)</text>
        <dbReference type="Rhea" id="RHEA:30235"/>
        <dbReference type="ChEBI" id="CHEBI:15377"/>
        <dbReference type="ChEBI" id="CHEBI:15378"/>
        <dbReference type="ChEBI" id="CHEBI:29985"/>
        <dbReference type="ChEBI" id="CHEBI:57540"/>
        <dbReference type="ChEBI" id="CHEBI:57945"/>
        <dbReference type="ChEBI" id="CHEBI:58066"/>
        <dbReference type="EC" id="1.2.1.88"/>
    </reaction>
</comment>
<evidence type="ECO:0000256" key="4">
    <source>
        <dbReference type="ARBA" id="ARBA00023027"/>
    </source>
</evidence>
<dbReference type="InterPro" id="IPR016160">
    <property type="entry name" value="Ald_DH_CS_CYS"/>
</dbReference>
<dbReference type="InterPro" id="IPR050485">
    <property type="entry name" value="Proline_metab_enzyme"/>
</dbReference>
<dbReference type="PANTHER" id="PTHR42862">
    <property type="entry name" value="DELTA-1-PYRROLINE-5-CARBOXYLATE DEHYDROGENASE 1, ISOFORM A-RELATED"/>
    <property type="match status" value="1"/>
</dbReference>
<feature type="active site" evidence="6 7">
    <location>
        <position position="756"/>
    </location>
</feature>
<dbReference type="SUPFAM" id="SSF51730">
    <property type="entry name" value="FAD-linked oxidoreductase"/>
    <property type="match status" value="1"/>
</dbReference>
<dbReference type="InterPro" id="IPR025703">
    <property type="entry name" value="Bifunct_PutA"/>
</dbReference>
<dbReference type="InterPro" id="IPR015590">
    <property type="entry name" value="Aldehyde_DH_dom"/>
</dbReference>
<protein>
    <recommendedName>
        <fullName evidence="2">L-glutamate gamma-semialdehyde dehydrogenase</fullName>
        <ecNumber evidence="2">1.2.1.88</ecNumber>
    </recommendedName>
</protein>